<keyword evidence="2" id="KW-1185">Reference proteome</keyword>
<name>A0ABW5FLQ1_9PSEU</name>
<dbReference type="RefSeq" id="WP_378260676.1">
    <property type="nucleotide sequence ID" value="NZ_JBHUKR010000004.1"/>
</dbReference>
<accession>A0ABW5FLQ1</accession>
<evidence type="ECO:0000313" key="1">
    <source>
        <dbReference type="EMBL" id="MFD2415139.1"/>
    </source>
</evidence>
<dbReference type="EMBL" id="JBHUKR010000004">
    <property type="protein sequence ID" value="MFD2415139.1"/>
    <property type="molecule type" value="Genomic_DNA"/>
</dbReference>
<proteinExistence type="predicted"/>
<gene>
    <name evidence="1" type="ORF">ACFSXZ_02240</name>
</gene>
<sequence>MFSRSDDHGSRAGLRPGTVRMWRFGSHFSSEDGTARAFSVQSGPRRQAVLGGQDRVGDEPRLVIDFARGRPLLSARGQQVGERHKNVVRLWTREYRIHRRRFRTRLRFDVIVAESVVLEVCQQSEPGRTVRTLETHHAPDLDPLVVLSLILLEGRPDRMTILNEAFRS</sequence>
<comment type="caution">
    <text evidence="1">The sequence shown here is derived from an EMBL/GenBank/DDBJ whole genome shotgun (WGS) entry which is preliminary data.</text>
</comment>
<reference evidence="2" key="1">
    <citation type="journal article" date="2019" name="Int. J. Syst. Evol. Microbiol.">
        <title>The Global Catalogue of Microorganisms (GCM) 10K type strain sequencing project: providing services to taxonomists for standard genome sequencing and annotation.</title>
        <authorList>
            <consortium name="The Broad Institute Genomics Platform"/>
            <consortium name="The Broad Institute Genome Sequencing Center for Infectious Disease"/>
            <person name="Wu L."/>
            <person name="Ma J."/>
        </authorList>
    </citation>
    <scope>NUCLEOTIDE SEQUENCE [LARGE SCALE GENOMIC DNA]</scope>
    <source>
        <strain evidence="2">CGMCC 4.7645</strain>
    </source>
</reference>
<dbReference type="Proteomes" id="UP001597417">
    <property type="component" value="Unassembled WGS sequence"/>
</dbReference>
<evidence type="ECO:0000313" key="2">
    <source>
        <dbReference type="Proteomes" id="UP001597417"/>
    </source>
</evidence>
<organism evidence="1 2">
    <name type="scientific">Amycolatopsis pigmentata</name>
    <dbReference type="NCBI Taxonomy" id="450801"/>
    <lineage>
        <taxon>Bacteria</taxon>
        <taxon>Bacillati</taxon>
        <taxon>Actinomycetota</taxon>
        <taxon>Actinomycetes</taxon>
        <taxon>Pseudonocardiales</taxon>
        <taxon>Pseudonocardiaceae</taxon>
        <taxon>Amycolatopsis</taxon>
    </lineage>
</organism>
<protein>
    <submittedName>
        <fullName evidence="1">Uncharacterized protein</fullName>
    </submittedName>
</protein>